<evidence type="ECO:0000313" key="5">
    <source>
        <dbReference type="RefSeq" id="XP_026145916.1"/>
    </source>
</evidence>
<dbReference type="Proteomes" id="UP000515129">
    <property type="component" value="Chromosome 19"/>
</dbReference>
<accession>A0A6P6RK88</accession>
<keyword evidence="1 2" id="KW-0175">Coiled coil</keyword>
<evidence type="ECO:0000259" key="3">
    <source>
        <dbReference type="PROSITE" id="PS50192"/>
    </source>
</evidence>
<gene>
    <name evidence="5" type="primary">LOC113120189</name>
</gene>
<organism evidence="4 5">
    <name type="scientific">Carassius auratus</name>
    <name type="common">Goldfish</name>
    <dbReference type="NCBI Taxonomy" id="7957"/>
    <lineage>
        <taxon>Eukaryota</taxon>
        <taxon>Metazoa</taxon>
        <taxon>Chordata</taxon>
        <taxon>Craniata</taxon>
        <taxon>Vertebrata</taxon>
        <taxon>Euteleostomi</taxon>
        <taxon>Actinopterygii</taxon>
        <taxon>Neopterygii</taxon>
        <taxon>Teleostei</taxon>
        <taxon>Ostariophysi</taxon>
        <taxon>Cypriniformes</taxon>
        <taxon>Cyprinidae</taxon>
        <taxon>Cyprininae</taxon>
        <taxon>Carassius</taxon>
    </lineage>
</organism>
<dbReference type="GeneID" id="113120189"/>
<dbReference type="InterPro" id="IPR000727">
    <property type="entry name" value="T_SNARE_dom"/>
</dbReference>
<dbReference type="RefSeq" id="XP_026145916.1">
    <property type="nucleotide sequence ID" value="XM_026290131.1"/>
</dbReference>
<evidence type="ECO:0000313" key="4">
    <source>
        <dbReference type="Proteomes" id="UP000515129"/>
    </source>
</evidence>
<keyword evidence="4" id="KW-1185">Reference proteome</keyword>
<dbReference type="KEGG" id="caua:113120189"/>
<dbReference type="PROSITE" id="PS50192">
    <property type="entry name" value="T_SNARE"/>
    <property type="match status" value="1"/>
</dbReference>
<proteinExistence type="predicted"/>
<feature type="coiled-coil region" evidence="2">
    <location>
        <begin position="87"/>
        <end position="149"/>
    </location>
</feature>
<dbReference type="AlphaFoldDB" id="A0A6P6RK88"/>
<feature type="domain" description="T-SNARE coiled-coil homology" evidence="3">
    <location>
        <begin position="49"/>
        <end position="111"/>
    </location>
</feature>
<protein>
    <submittedName>
        <fullName evidence="5">Laminin subunit alpha-3-like</fullName>
    </submittedName>
</protein>
<name>A0A6P6RK88_CARAU</name>
<sequence>MMCKNSLELQATNTEERCEECDNCAQKLLNDLEKFDAELRRIKDQLDVDSLRPSSKEHLRKLEEAITATRDLVNTFSFTVDSQVPKINQLEQDVISVTNNMDKLKEQVRKQSEDAQKALSNAENSHQRAKDLDNETQNLLRKIQGKKEHKQIFFNNINFL</sequence>
<evidence type="ECO:0000256" key="1">
    <source>
        <dbReference type="ARBA" id="ARBA00023054"/>
    </source>
</evidence>
<reference evidence="5" key="1">
    <citation type="submission" date="2025-08" db="UniProtKB">
        <authorList>
            <consortium name="RefSeq"/>
        </authorList>
    </citation>
    <scope>IDENTIFICATION</scope>
    <source>
        <strain evidence="5">Wakin</strain>
        <tissue evidence="5">Muscle</tissue>
    </source>
</reference>
<evidence type="ECO:0000256" key="2">
    <source>
        <dbReference type="SAM" id="Coils"/>
    </source>
</evidence>